<dbReference type="InterPro" id="IPR036156">
    <property type="entry name" value="Beta-gal/glucu_dom_sf"/>
</dbReference>
<protein>
    <recommendedName>
        <fullName evidence="3">beta-mannosidase</fullName>
        <ecNumber evidence="3">3.2.1.25</ecNumber>
    </recommendedName>
</protein>
<dbReference type="RefSeq" id="WP_378134494.1">
    <property type="nucleotide sequence ID" value="NZ_JBHSMI010000026.1"/>
</dbReference>
<dbReference type="Gene3D" id="3.20.20.80">
    <property type="entry name" value="Glycosidases"/>
    <property type="match status" value="1"/>
</dbReference>
<dbReference type="InterPro" id="IPR006102">
    <property type="entry name" value="Ig-like_GH2"/>
</dbReference>
<dbReference type="SUPFAM" id="SSF51445">
    <property type="entry name" value="(Trans)glycosidases"/>
    <property type="match status" value="1"/>
</dbReference>
<dbReference type="InterPro" id="IPR008979">
    <property type="entry name" value="Galactose-bd-like_sf"/>
</dbReference>
<evidence type="ECO:0000259" key="7">
    <source>
        <dbReference type="Pfam" id="PF22666"/>
    </source>
</evidence>
<dbReference type="InterPro" id="IPR013783">
    <property type="entry name" value="Ig-like_fold"/>
</dbReference>
<keyword evidence="9" id="KW-1185">Reference proteome</keyword>
<dbReference type="PANTHER" id="PTHR43730">
    <property type="entry name" value="BETA-MANNOSIDASE"/>
    <property type="match status" value="1"/>
</dbReference>
<evidence type="ECO:0000313" key="9">
    <source>
        <dbReference type="Proteomes" id="UP001596113"/>
    </source>
</evidence>
<reference evidence="9" key="1">
    <citation type="journal article" date="2019" name="Int. J. Syst. Evol. Microbiol.">
        <title>The Global Catalogue of Microorganisms (GCM) 10K type strain sequencing project: providing services to taxonomists for standard genome sequencing and annotation.</title>
        <authorList>
            <consortium name="The Broad Institute Genomics Platform"/>
            <consortium name="The Broad Institute Genome Sequencing Center for Infectious Disease"/>
            <person name="Wu L."/>
            <person name="Ma J."/>
        </authorList>
    </citation>
    <scope>NUCLEOTIDE SEQUENCE [LARGE SCALE GENOMIC DNA]</scope>
    <source>
        <strain evidence="9">CGMCC 1.18575</strain>
    </source>
</reference>
<evidence type="ECO:0000313" key="8">
    <source>
        <dbReference type="EMBL" id="MFC5404301.1"/>
    </source>
</evidence>
<dbReference type="PANTHER" id="PTHR43730:SF1">
    <property type="entry name" value="BETA-MANNOSIDASE"/>
    <property type="match status" value="1"/>
</dbReference>
<dbReference type="EC" id="3.2.1.25" evidence="3"/>
<dbReference type="Gene3D" id="2.60.40.10">
    <property type="entry name" value="Immunoglobulins"/>
    <property type="match status" value="1"/>
</dbReference>
<evidence type="ECO:0000256" key="5">
    <source>
        <dbReference type="ARBA" id="ARBA00023295"/>
    </source>
</evidence>
<organism evidence="8 9">
    <name type="scientific">Cohnella soli</name>
    <dbReference type="NCBI Taxonomy" id="425005"/>
    <lineage>
        <taxon>Bacteria</taxon>
        <taxon>Bacillati</taxon>
        <taxon>Bacillota</taxon>
        <taxon>Bacilli</taxon>
        <taxon>Bacillales</taxon>
        <taxon>Paenibacillaceae</taxon>
        <taxon>Cohnella</taxon>
    </lineage>
</organism>
<proteinExistence type="inferred from homology"/>
<evidence type="ECO:0000256" key="1">
    <source>
        <dbReference type="ARBA" id="ARBA00000829"/>
    </source>
</evidence>
<dbReference type="Proteomes" id="UP001596113">
    <property type="component" value="Unassembled WGS sequence"/>
</dbReference>
<feature type="domain" description="Beta-mannosidase-like galactose-binding" evidence="7">
    <location>
        <begin position="36"/>
        <end position="189"/>
    </location>
</feature>
<evidence type="ECO:0000256" key="4">
    <source>
        <dbReference type="ARBA" id="ARBA00022801"/>
    </source>
</evidence>
<gene>
    <name evidence="8" type="ORF">ACFPOF_16295</name>
</gene>
<dbReference type="Gene3D" id="2.60.120.260">
    <property type="entry name" value="Galactose-binding domain-like"/>
    <property type="match status" value="1"/>
</dbReference>
<dbReference type="Pfam" id="PF00703">
    <property type="entry name" value="Glyco_hydro_2"/>
    <property type="match status" value="1"/>
</dbReference>
<dbReference type="InterPro" id="IPR054593">
    <property type="entry name" value="Beta-mannosidase-like_N2"/>
</dbReference>
<keyword evidence="5" id="KW-0326">Glycosidase</keyword>
<dbReference type="GO" id="GO:0016787">
    <property type="term" value="F:hydrolase activity"/>
    <property type="evidence" value="ECO:0007669"/>
    <property type="project" value="UniProtKB-KW"/>
</dbReference>
<dbReference type="SUPFAM" id="SSF49303">
    <property type="entry name" value="beta-Galactosidase/glucuronidase domain"/>
    <property type="match status" value="1"/>
</dbReference>
<comment type="similarity">
    <text evidence="2">Belongs to the glycosyl hydrolase 2 family.</text>
</comment>
<evidence type="ECO:0000259" key="6">
    <source>
        <dbReference type="Pfam" id="PF00703"/>
    </source>
</evidence>
<dbReference type="SUPFAM" id="SSF49785">
    <property type="entry name" value="Galactose-binding domain-like"/>
    <property type="match status" value="1"/>
</dbReference>
<dbReference type="InterPro" id="IPR017853">
    <property type="entry name" value="GH"/>
</dbReference>
<evidence type="ECO:0000256" key="2">
    <source>
        <dbReference type="ARBA" id="ARBA00007401"/>
    </source>
</evidence>
<comment type="caution">
    <text evidence="8">The sequence shown here is derived from an EMBL/GenBank/DDBJ whole genome shotgun (WGS) entry which is preliminary data.</text>
</comment>
<dbReference type="Pfam" id="PF22666">
    <property type="entry name" value="Glyco_hydro_2_N2"/>
    <property type="match status" value="1"/>
</dbReference>
<accession>A0ABW0HT39</accession>
<keyword evidence="4 8" id="KW-0378">Hydrolase</keyword>
<feature type="domain" description="Glycoside hydrolase family 2 immunoglobulin-like beta-sandwich" evidence="6">
    <location>
        <begin position="257"/>
        <end position="304"/>
    </location>
</feature>
<dbReference type="InterPro" id="IPR050887">
    <property type="entry name" value="Beta-mannosidase_GH2"/>
</dbReference>
<dbReference type="EMBL" id="JBHSMI010000026">
    <property type="protein sequence ID" value="MFC5404301.1"/>
    <property type="molecule type" value="Genomic_DNA"/>
</dbReference>
<sequence length="770" mass="87561">MRTISLDGLWDLYYFPQGELDIARPAGLQAAGLKPIQAAVPGNVELDLCSAGLLPDPYVGENIHLLKKYETFEWWYQREFSVESISTRLELVFHGVDCLATYWLDGQEIGRSDNMLIEHRFGVTDLLQPGRVHVLTVRLQSPVIAALGRTYDPSSFALPVNFEQLWIRKAAHSFGWDIFGRALSAGLWRSVELVCHERNEIVDMHFVTMAANERLANVRVFYQLAVEPRTLSGMLLRIRGTCGDSSFELTRGLKFAYGTIELTLEQPKLWWPRGYGEANLYTVTTELLYEGNVLSSRTDMLGIRTLKLLRSDVTTLERPGQFQFVVNSVPIMIKGSNWVPMDLFHSRDAGKYAEAVALAADLECNMLRCWGGGVYEDHAFFDLCDRSGILVWQDFAMACAIYPQDLEFQNILRKEALAVVRKLRNHPSLAVWAGDNECDEIFLDRGLDPNDNVLTRKVLKDAVFQCDPYRPYVPSSPYISPEAYRLGTPDSWPERHLWGPRDYFKSRYYTSANMHFIGETGYHGCPNLSSMERFLDPGSIWPWQDNHQWITHGTDPVGDPDSPYRFRVQLMADQIYELFGVHPDNVQDFILASQISQAEAKKFFIEKARLNKGRCGGILWWNLLDGWPQFSDAVVDYYGRKKLAYHYIKRVQQPVCIMIDEPENWHVTVKVSNDSVAAASGPFRIWDADSGETIHEGTFSVEANGLAELAKIRAPYSVQRLLLIEWTVNGESNGNHYMMGSPGFSLERYRGWLDAIASLPHAYDAAQLGK</sequence>
<comment type="catalytic activity">
    <reaction evidence="1">
        <text>Hydrolysis of terminal, non-reducing beta-D-mannose residues in beta-D-mannosides.</text>
        <dbReference type="EC" id="3.2.1.25"/>
    </reaction>
</comment>
<name>A0ABW0HT39_9BACL</name>
<evidence type="ECO:0000256" key="3">
    <source>
        <dbReference type="ARBA" id="ARBA00012754"/>
    </source>
</evidence>